<evidence type="ECO:0000259" key="1">
    <source>
        <dbReference type="PROSITE" id="PS50206"/>
    </source>
</evidence>
<keyword evidence="3" id="KW-1185">Reference proteome</keyword>
<dbReference type="Pfam" id="PF00581">
    <property type="entry name" value="Rhodanese"/>
    <property type="match status" value="1"/>
</dbReference>
<dbReference type="AlphaFoldDB" id="A3K2G7"/>
<name>A3K2G7_SAGS3</name>
<evidence type="ECO:0000313" key="3">
    <source>
        <dbReference type="Proteomes" id="UP000005713"/>
    </source>
</evidence>
<reference evidence="2 3" key="1">
    <citation type="submission" date="2006-06" db="EMBL/GenBank/DDBJ databases">
        <authorList>
            <person name="Moran M.A."/>
            <person name="Ferriera S."/>
            <person name="Johnson J."/>
            <person name="Kravitz S."/>
            <person name="Beeson K."/>
            <person name="Sutton G."/>
            <person name="Rogers Y.-H."/>
            <person name="Friedman R."/>
            <person name="Frazier M."/>
            <person name="Venter J.C."/>
        </authorList>
    </citation>
    <scope>NUCLEOTIDE SEQUENCE [LARGE SCALE GENOMIC DNA]</scope>
    <source>
        <strain evidence="2 3">E-37</strain>
    </source>
</reference>
<dbReference type="SMART" id="SM00450">
    <property type="entry name" value="RHOD"/>
    <property type="match status" value="1"/>
</dbReference>
<dbReference type="InterPro" id="IPR036873">
    <property type="entry name" value="Rhodanese-like_dom_sf"/>
</dbReference>
<feature type="domain" description="Rhodanese" evidence="1">
    <location>
        <begin position="70"/>
        <end position="176"/>
    </location>
</feature>
<proteinExistence type="predicted"/>
<dbReference type="Proteomes" id="UP000005713">
    <property type="component" value="Unassembled WGS sequence"/>
</dbReference>
<dbReference type="InterPro" id="IPR001763">
    <property type="entry name" value="Rhodanese-like_dom"/>
</dbReference>
<dbReference type="SUPFAM" id="SSF52821">
    <property type="entry name" value="Rhodanese/Cell cycle control phosphatase"/>
    <property type="match status" value="1"/>
</dbReference>
<gene>
    <name evidence="2" type="ORF">SSE37_16228</name>
</gene>
<protein>
    <submittedName>
        <fullName evidence="2">Rhodanese-like protein</fullName>
    </submittedName>
</protein>
<comment type="caution">
    <text evidence="2">The sequence shown here is derived from an EMBL/GenBank/DDBJ whole genome shotgun (WGS) entry which is preliminary data.</text>
</comment>
<dbReference type="CDD" id="cd00158">
    <property type="entry name" value="RHOD"/>
    <property type="match status" value="1"/>
</dbReference>
<dbReference type="eggNOG" id="COG0607">
    <property type="taxonomic scope" value="Bacteria"/>
</dbReference>
<evidence type="ECO:0000313" key="2">
    <source>
        <dbReference type="EMBL" id="EBA08376.1"/>
    </source>
</evidence>
<accession>A3K2G7</accession>
<sequence length="178" mass="18283">MGAAVPASAQSSRITEDLTAFQTTLNGQTLRVARSGPVCPPACVTPMQAATGVATIGELEVLDFLDLFVSKGRGLLVDARLPEAFSTGTVPGAVNVPASTLSPDNPYRDDLLDALGVRNGDFSGAFDLVLFAGGADDGLAAIAVRNLLDAGYPSTKLKFYRGGLKAWDGLGLSLAVGQ</sequence>
<dbReference type="PROSITE" id="PS50206">
    <property type="entry name" value="RHODANESE_3"/>
    <property type="match status" value="1"/>
</dbReference>
<dbReference type="Gene3D" id="3.40.250.10">
    <property type="entry name" value="Rhodanese-like domain"/>
    <property type="match status" value="1"/>
</dbReference>
<dbReference type="EMBL" id="AAYA01000005">
    <property type="protein sequence ID" value="EBA08376.1"/>
    <property type="molecule type" value="Genomic_DNA"/>
</dbReference>
<organism evidence="2 3">
    <name type="scientific">Sagittula stellata (strain ATCC 700073 / DSM 11524 / E-37)</name>
    <dbReference type="NCBI Taxonomy" id="388399"/>
    <lineage>
        <taxon>Bacteria</taxon>
        <taxon>Pseudomonadati</taxon>
        <taxon>Pseudomonadota</taxon>
        <taxon>Alphaproteobacteria</taxon>
        <taxon>Rhodobacterales</taxon>
        <taxon>Roseobacteraceae</taxon>
        <taxon>Sagittula</taxon>
    </lineage>
</organism>